<comment type="cofactor">
    <cofactor evidence="1">
        <name>[4Fe-4S] cluster</name>
        <dbReference type="ChEBI" id="CHEBI:49883"/>
    </cofactor>
</comment>
<dbReference type="SFLD" id="SFLDS00029">
    <property type="entry name" value="Radical_SAM"/>
    <property type="match status" value="1"/>
</dbReference>
<dbReference type="PROSITE" id="PS00198">
    <property type="entry name" value="4FE4S_FER_1"/>
    <property type="match status" value="1"/>
</dbReference>
<proteinExistence type="inferred from homology"/>
<dbReference type="EC" id="1.97.1.-" evidence="11"/>
<dbReference type="PIRSF" id="PIRSF000371">
    <property type="entry name" value="PFL_act_enz"/>
    <property type="match status" value="1"/>
</dbReference>
<dbReference type="GO" id="GO:0016491">
    <property type="term" value="F:oxidoreductase activity"/>
    <property type="evidence" value="ECO:0007669"/>
    <property type="project" value="UniProtKB-KW"/>
</dbReference>
<dbReference type="GO" id="GO:0046872">
    <property type="term" value="F:metal ion binding"/>
    <property type="evidence" value="ECO:0007669"/>
    <property type="project" value="UniProtKB-KW"/>
</dbReference>
<dbReference type="SFLD" id="SFLDG01066">
    <property type="entry name" value="organic_radical-activating_enz"/>
    <property type="match status" value="1"/>
</dbReference>
<name>A0A645A2H5_9ZZZZ</name>
<comment type="similarity">
    <text evidence="2">Belongs to the organic radical-activating enzymes family.</text>
</comment>
<protein>
    <submittedName>
        <fullName evidence="11">4-hydroxyphenylacetate decarboxylase activating enzyme</fullName>
        <ecNumber evidence="11">1.97.1.-</ecNumber>
    </submittedName>
</protein>
<feature type="domain" description="Radical SAM core" evidence="10">
    <location>
        <begin position="15"/>
        <end position="300"/>
    </location>
</feature>
<keyword evidence="4" id="KW-0949">S-adenosyl-L-methionine</keyword>
<evidence type="ECO:0000259" key="10">
    <source>
        <dbReference type="PROSITE" id="PS51918"/>
    </source>
</evidence>
<dbReference type="InterPro" id="IPR017896">
    <property type="entry name" value="4Fe4S_Fe-S-bd"/>
</dbReference>
<dbReference type="SUPFAM" id="SSF54862">
    <property type="entry name" value="4Fe-4S ferredoxins"/>
    <property type="match status" value="1"/>
</dbReference>
<keyword evidence="7" id="KW-0408">Iron</keyword>
<dbReference type="SUPFAM" id="SSF102114">
    <property type="entry name" value="Radical SAM enzymes"/>
    <property type="match status" value="1"/>
</dbReference>
<evidence type="ECO:0000259" key="9">
    <source>
        <dbReference type="PROSITE" id="PS51379"/>
    </source>
</evidence>
<dbReference type="InterPro" id="IPR040074">
    <property type="entry name" value="BssD/PflA/YjjW"/>
</dbReference>
<keyword evidence="8" id="KW-0411">Iron-sulfur</keyword>
<dbReference type="InterPro" id="IPR013785">
    <property type="entry name" value="Aldolase_TIM"/>
</dbReference>
<keyword evidence="5" id="KW-0479">Metal-binding</keyword>
<dbReference type="PROSITE" id="PS01087">
    <property type="entry name" value="RADICAL_ACTIVATING"/>
    <property type="match status" value="1"/>
</dbReference>
<dbReference type="PROSITE" id="PS51918">
    <property type="entry name" value="RADICAL_SAM"/>
    <property type="match status" value="1"/>
</dbReference>
<dbReference type="InterPro" id="IPR058240">
    <property type="entry name" value="rSAM_sf"/>
</dbReference>
<evidence type="ECO:0000256" key="4">
    <source>
        <dbReference type="ARBA" id="ARBA00022691"/>
    </source>
</evidence>
<evidence type="ECO:0000256" key="5">
    <source>
        <dbReference type="ARBA" id="ARBA00022723"/>
    </source>
</evidence>
<dbReference type="InterPro" id="IPR017900">
    <property type="entry name" value="4Fe4S_Fe_S_CS"/>
</dbReference>
<dbReference type="SFLD" id="SFLDG01118">
    <property type="entry name" value="activating_enzymes__group_2"/>
    <property type="match status" value="1"/>
</dbReference>
<reference evidence="11" key="1">
    <citation type="submission" date="2019-08" db="EMBL/GenBank/DDBJ databases">
        <authorList>
            <person name="Kucharzyk K."/>
            <person name="Murdoch R.W."/>
            <person name="Higgins S."/>
            <person name="Loffler F."/>
        </authorList>
    </citation>
    <scope>NUCLEOTIDE SEQUENCE</scope>
</reference>
<dbReference type="AlphaFoldDB" id="A0A645A2H5"/>
<dbReference type="Pfam" id="PF04055">
    <property type="entry name" value="Radical_SAM"/>
    <property type="match status" value="1"/>
</dbReference>
<evidence type="ECO:0000256" key="1">
    <source>
        <dbReference type="ARBA" id="ARBA00001966"/>
    </source>
</evidence>
<evidence type="ECO:0000256" key="3">
    <source>
        <dbReference type="ARBA" id="ARBA00022485"/>
    </source>
</evidence>
<dbReference type="InterPro" id="IPR007197">
    <property type="entry name" value="rSAM"/>
</dbReference>
<evidence type="ECO:0000256" key="6">
    <source>
        <dbReference type="ARBA" id="ARBA00023002"/>
    </source>
</evidence>
<feature type="domain" description="4Fe-4S ferredoxin-type" evidence="9">
    <location>
        <begin position="46"/>
        <end position="75"/>
    </location>
</feature>
<feature type="domain" description="4Fe-4S ferredoxin-type" evidence="9">
    <location>
        <begin position="76"/>
        <end position="105"/>
    </location>
</feature>
<keyword evidence="3" id="KW-0004">4Fe-4S</keyword>
<comment type="caution">
    <text evidence="11">The sequence shown here is derived from an EMBL/GenBank/DDBJ whole genome shotgun (WGS) entry which is preliminary data.</text>
</comment>
<gene>
    <name evidence="11" type="primary">csdA_2</name>
    <name evidence="11" type="ORF">SDC9_94109</name>
</gene>
<dbReference type="PANTHER" id="PTHR30352:SF4">
    <property type="entry name" value="PYRUVATE FORMATE-LYASE 2-ACTIVATING ENZYME"/>
    <property type="match status" value="1"/>
</dbReference>
<accession>A0A645A2H5</accession>
<keyword evidence="6 11" id="KW-0560">Oxidoreductase</keyword>
<dbReference type="InterPro" id="IPR001989">
    <property type="entry name" value="Radical_activat_CS"/>
</dbReference>
<dbReference type="NCBIfam" id="TIGR02494">
    <property type="entry name" value="PFLE_PFLC"/>
    <property type="match status" value="1"/>
</dbReference>
<dbReference type="InterPro" id="IPR012839">
    <property type="entry name" value="Organic_radical_activase"/>
</dbReference>
<evidence type="ECO:0000313" key="11">
    <source>
        <dbReference type="EMBL" id="MPM47399.1"/>
    </source>
</evidence>
<dbReference type="Gene3D" id="3.30.70.20">
    <property type="match status" value="1"/>
</dbReference>
<evidence type="ECO:0000256" key="8">
    <source>
        <dbReference type="ARBA" id="ARBA00023014"/>
    </source>
</evidence>
<dbReference type="InterPro" id="IPR034457">
    <property type="entry name" value="Organic_radical-activating"/>
</dbReference>
<dbReference type="EMBL" id="VSSQ01011663">
    <property type="protein sequence ID" value="MPM47399.1"/>
    <property type="molecule type" value="Genomic_DNA"/>
</dbReference>
<dbReference type="Pfam" id="PF00037">
    <property type="entry name" value="Fer4"/>
    <property type="match status" value="2"/>
</dbReference>
<dbReference type="GO" id="GO:0051539">
    <property type="term" value="F:4 iron, 4 sulfur cluster binding"/>
    <property type="evidence" value="ECO:0007669"/>
    <property type="project" value="UniProtKB-KW"/>
</dbReference>
<dbReference type="PANTHER" id="PTHR30352">
    <property type="entry name" value="PYRUVATE FORMATE-LYASE-ACTIVATING ENZYME"/>
    <property type="match status" value="1"/>
</dbReference>
<dbReference type="Gene3D" id="3.20.20.70">
    <property type="entry name" value="Aldolase class I"/>
    <property type="match status" value="1"/>
</dbReference>
<dbReference type="PROSITE" id="PS51379">
    <property type="entry name" value="4FE4S_FER_2"/>
    <property type="match status" value="2"/>
</dbReference>
<evidence type="ECO:0000256" key="2">
    <source>
        <dbReference type="ARBA" id="ARBA00009777"/>
    </source>
</evidence>
<sequence length="300" mass="33216">MKPCNIFQLQRLSVNDGEGIRTTVFFKGCALRCQWCANPESWAFDAQLMFFPHKCTGCGNCVIACKQEANVRNNDGAINFISSNCINCGACLTVCPADARQVMGEELTIDAVMTQLKKDYIFYLESGGGVTFSGGEPFLHPEYLRLLNARCHQLGINTAVESCAYFDFAACQDIIANIDQLFFDLKIMDSARHKQYTGVTNERILANIEAASKINDNIFVRVPVITGVNDSDENMSALAKFLLAKTSITRVELLPYHKLGLEKMTALGMPAVVFETPSEAKMEELNSLLVREGMTIVSFK</sequence>
<evidence type="ECO:0000256" key="7">
    <source>
        <dbReference type="ARBA" id="ARBA00023004"/>
    </source>
</evidence>
<dbReference type="CDD" id="cd01335">
    <property type="entry name" value="Radical_SAM"/>
    <property type="match status" value="1"/>
</dbReference>
<organism evidence="11">
    <name type="scientific">bioreactor metagenome</name>
    <dbReference type="NCBI Taxonomy" id="1076179"/>
    <lineage>
        <taxon>unclassified sequences</taxon>
        <taxon>metagenomes</taxon>
        <taxon>ecological metagenomes</taxon>
    </lineage>
</organism>